<evidence type="ECO:0000259" key="1">
    <source>
        <dbReference type="PROSITE" id="PS50011"/>
    </source>
</evidence>
<dbReference type="Pfam" id="PF07714">
    <property type="entry name" value="PK_Tyr_Ser-Thr"/>
    <property type="match status" value="1"/>
</dbReference>
<dbReference type="InterPro" id="IPR011009">
    <property type="entry name" value="Kinase-like_dom_sf"/>
</dbReference>
<feature type="domain" description="Protein kinase" evidence="1">
    <location>
        <begin position="1"/>
        <end position="299"/>
    </location>
</feature>
<dbReference type="InterPro" id="IPR051681">
    <property type="entry name" value="Ser/Thr_Kinases-Pseudokinases"/>
</dbReference>
<dbReference type="PANTHER" id="PTHR44329:SF214">
    <property type="entry name" value="PROTEIN KINASE DOMAIN-CONTAINING PROTEIN"/>
    <property type="match status" value="1"/>
</dbReference>
<protein>
    <recommendedName>
        <fullName evidence="1">Protein kinase domain-containing protein</fullName>
    </recommendedName>
</protein>
<dbReference type="PANTHER" id="PTHR44329">
    <property type="entry name" value="SERINE/THREONINE-PROTEIN KINASE TNNI3K-RELATED"/>
    <property type="match status" value="1"/>
</dbReference>
<dbReference type="PROSITE" id="PS50011">
    <property type="entry name" value="PROTEIN_KINASE_DOM"/>
    <property type="match status" value="1"/>
</dbReference>
<name>A0A8H3ARD5_9AGAM</name>
<gene>
    <name evidence="2" type="ORF">RDB_LOCUS118741</name>
</gene>
<dbReference type="Gene3D" id="1.10.510.10">
    <property type="entry name" value="Transferase(Phosphotransferase) domain 1"/>
    <property type="match status" value="1"/>
</dbReference>
<proteinExistence type="predicted"/>
<organism evidence="2 3">
    <name type="scientific">Rhizoctonia solani</name>
    <dbReference type="NCBI Taxonomy" id="456999"/>
    <lineage>
        <taxon>Eukaryota</taxon>
        <taxon>Fungi</taxon>
        <taxon>Dikarya</taxon>
        <taxon>Basidiomycota</taxon>
        <taxon>Agaricomycotina</taxon>
        <taxon>Agaricomycetes</taxon>
        <taxon>Cantharellales</taxon>
        <taxon>Ceratobasidiaceae</taxon>
        <taxon>Rhizoctonia</taxon>
    </lineage>
</organism>
<dbReference type="GO" id="GO:0004674">
    <property type="term" value="F:protein serine/threonine kinase activity"/>
    <property type="evidence" value="ECO:0007669"/>
    <property type="project" value="TreeGrafter"/>
</dbReference>
<dbReference type="InterPro" id="IPR001245">
    <property type="entry name" value="Ser-Thr/Tyr_kinase_cat_dom"/>
</dbReference>
<dbReference type="EMBL" id="CAJMWS010000332">
    <property type="protein sequence ID" value="CAE6434982.1"/>
    <property type="molecule type" value="Genomic_DNA"/>
</dbReference>
<dbReference type="Proteomes" id="UP000663846">
    <property type="component" value="Unassembled WGS sequence"/>
</dbReference>
<evidence type="ECO:0000313" key="2">
    <source>
        <dbReference type="EMBL" id="CAE6434982.1"/>
    </source>
</evidence>
<dbReference type="SUPFAM" id="SSF56112">
    <property type="entry name" value="Protein kinase-like (PK-like)"/>
    <property type="match status" value="1"/>
</dbReference>
<reference evidence="2" key="1">
    <citation type="submission" date="2021-01" db="EMBL/GenBank/DDBJ databases">
        <authorList>
            <person name="Kaushik A."/>
        </authorList>
    </citation>
    <scope>NUCLEOTIDE SEQUENCE</scope>
    <source>
        <strain evidence="2">AG1-1C</strain>
    </source>
</reference>
<comment type="caution">
    <text evidence="2">The sequence shown here is derived from an EMBL/GenBank/DDBJ whole genome shotgun (WGS) entry which is preliminary data.</text>
</comment>
<dbReference type="GO" id="GO:0005524">
    <property type="term" value="F:ATP binding"/>
    <property type="evidence" value="ECO:0007669"/>
    <property type="project" value="InterPro"/>
</dbReference>
<accession>A0A8H3ARD5</accession>
<dbReference type="AlphaFoldDB" id="A0A8H3ARD5"/>
<evidence type="ECO:0000313" key="3">
    <source>
        <dbReference type="Proteomes" id="UP000663846"/>
    </source>
</evidence>
<sequence length="299" mass="32724">MTVPEVIASLVKYGCTDVTSSLDLEKCDERRTEACTSGDLYHGVFRDGLQVPLKCLDIRLSPSEGKEQLEHAADELLAWSKCVHPNAVPLIGVAQYGNQLAMVSPWMQNGSLRQYLSTQSPSQAKRLKLGAEIANGLSYLHKSGLPHEVLRARNIFASADGTPVIAEFGASILKKNSTQARTLSSSMTHLFAGWSAPKVLSGKDIQPTMTDVWAVGTTALEIFEGSVPYVGLRDTEAYRKINQNIFPERPEKGLPTGDNQADLIWSLLNQCWALDPSSRPTAADVRDQMLEIGSYPVEH</sequence>
<dbReference type="InterPro" id="IPR000719">
    <property type="entry name" value="Prot_kinase_dom"/>
</dbReference>